<keyword evidence="2" id="KW-1185">Reference proteome</keyword>
<sequence length="239" mass="25352">MADKLTYHVIDALSRAAAEPAGVALVATKAEPGLFPAVPAGKTAAQKAVADGLLKATDARQKLYTLTDAGWAYLLAAANPKQVLEDFVRVLEARQTEVNDLLTAARRMADSLFGLRDAVSRVLPKVTTNRVASETAGAPPTDLADVLLAKLADWAATAGEDCPLPDLYRRCAAPSVGAFHDALRTLHDRGAVYLHPWTGPLYALPEPAFALLVGHGIAYYASIRTDTVSRRADRLAAAV</sequence>
<protein>
    <submittedName>
        <fullName evidence="1">Uncharacterized protein</fullName>
    </submittedName>
</protein>
<dbReference type="OrthoDB" id="272893at2"/>
<reference evidence="1 2" key="1">
    <citation type="submission" date="2019-02" db="EMBL/GenBank/DDBJ databases">
        <title>Deep-cultivation of Planctomycetes and their phenomic and genomic characterization uncovers novel biology.</title>
        <authorList>
            <person name="Wiegand S."/>
            <person name="Jogler M."/>
            <person name="Boedeker C."/>
            <person name="Pinto D."/>
            <person name="Vollmers J."/>
            <person name="Rivas-Marin E."/>
            <person name="Kohn T."/>
            <person name="Peeters S.H."/>
            <person name="Heuer A."/>
            <person name="Rast P."/>
            <person name="Oberbeckmann S."/>
            <person name="Bunk B."/>
            <person name="Jeske O."/>
            <person name="Meyerdierks A."/>
            <person name="Storesund J.E."/>
            <person name="Kallscheuer N."/>
            <person name="Luecker S."/>
            <person name="Lage O.M."/>
            <person name="Pohl T."/>
            <person name="Merkel B.J."/>
            <person name="Hornburger P."/>
            <person name="Mueller R.-W."/>
            <person name="Bruemmer F."/>
            <person name="Labrenz M."/>
            <person name="Spormann A.M."/>
            <person name="Op den Camp H."/>
            <person name="Overmann J."/>
            <person name="Amann R."/>
            <person name="Jetten M.S.M."/>
            <person name="Mascher T."/>
            <person name="Medema M.H."/>
            <person name="Devos D.P."/>
            <person name="Kaster A.-K."/>
            <person name="Ovreas L."/>
            <person name="Rohde M."/>
            <person name="Galperin M.Y."/>
            <person name="Jogler C."/>
        </authorList>
    </citation>
    <scope>NUCLEOTIDE SEQUENCE [LARGE SCALE GENOMIC DNA]</scope>
    <source>
        <strain evidence="1 2">ETA_A1</strain>
    </source>
</reference>
<proteinExistence type="predicted"/>
<dbReference type="Proteomes" id="UP000319576">
    <property type="component" value="Chromosome"/>
</dbReference>
<accession>A0A517XU07</accession>
<dbReference type="AlphaFoldDB" id="A0A517XU07"/>
<name>A0A517XU07_9BACT</name>
<dbReference type="RefSeq" id="WP_145239359.1">
    <property type="nucleotide sequence ID" value="NZ_CP036273.1"/>
</dbReference>
<evidence type="ECO:0000313" key="1">
    <source>
        <dbReference type="EMBL" id="QDU20934.1"/>
    </source>
</evidence>
<evidence type="ECO:0000313" key="2">
    <source>
        <dbReference type="Proteomes" id="UP000319576"/>
    </source>
</evidence>
<gene>
    <name evidence="1" type="ORF">ETAA1_28970</name>
</gene>
<dbReference type="EMBL" id="CP036273">
    <property type="protein sequence ID" value="QDU20934.1"/>
    <property type="molecule type" value="Genomic_DNA"/>
</dbReference>
<organism evidence="1 2">
    <name type="scientific">Urbifossiella limnaea</name>
    <dbReference type="NCBI Taxonomy" id="2528023"/>
    <lineage>
        <taxon>Bacteria</taxon>
        <taxon>Pseudomonadati</taxon>
        <taxon>Planctomycetota</taxon>
        <taxon>Planctomycetia</taxon>
        <taxon>Gemmatales</taxon>
        <taxon>Gemmataceae</taxon>
        <taxon>Urbifossiella</taxon>
    </lineage>
</organism>
<dbReference type="KEGG" id="uli:ETAA1_28970"/>